<dbReference type="AlphaFoldDB" id="A0A426XN09"/>
<comment type="caution">
    <text evidence="2">The sequence shown here is derived from an EMBL/GenBank/DDBJ whole genome shotgun (WGS) entry which is preliminary data.</text>
</comment>
<dbReference type="GO" id="GO:0042594">
    <property type="term" value="P:response to starvation"/>
    <property type="evidence" value="ECO:0007669"/>
    <property type="project" value="TreeGrafter"/>
</dbReference>
<dbReference type="EMBL" id="AMZH03019030">
    <property type="protein sequence ID" value="RRT40883.1"/>
    <property type="molecule type" value="Genomic_DNA"/>
</dbReference>
<reference evidence="2 3" key="1">
    <citation type="journal article" date="2014" name="Agronomy (Basel)">
        <title>A Draft Genome Sequence for Ensete ventricosum, the Drought-Tolerant Tree Against Hunger.</title>
        <authorList>
            <person name="Harrison J."/>
            <person name="Moore K.A."/>
            <person name="Paszkiewicz K."/>
            <person name="Jones T."/>
            <person name="Grant M."/>
            <person name="Ambacheew D."/>
            <person name="Muzemil S."/>
            <person name="Studholme D.J."/>
        </authorList>
    </citation>
    <scope>NUCLEOTIDE SEQUENCE [LARGE SCALE GENOMIC DNA]</scope>
</reference>
<evidence type="ECO:0000259" key="1">
    <source>
        <dbReference type="Pfam" id="PF12490"/>
    </source>
</evidence>
<evidence type="ECO:0000313" key="2">
    <source>
        <dbReference type="EMBL" id="RRT40883.1"/>
    </source>
</evidence>
<dbReference type="Proteomes" id="UP000287651">
    <property type="component" value="Unassembled WGS sequence"/>
</dbReference>
<protein>
    <recommendedName>
        <fullName evidence="1">BCAS3 domain-containing protein</fullName>
    </recommendedName>
</protein>
<sequence>MCTARYRGTVPYRAQLGMLEWTGIANLAMIIQDISFSDDSKWIMISSSRGTSHLFALPAFGATKKPHLSDGKFANSCYESGHLPYSSSSSKHSHQCLFASGTPLTLSAVSRIRNGSNGLKGAVSGAAAAATGKVSPLYGAIAAAFHICKGYGLQIDISSVRTNYYLLVFAPSGCIIQYVLRQWIGENYGIGLSGSSNASYQSIQEADVRLDVEALQKWDVCHKRNRRDRSDNVDIYGDHGNDQSTKIFQKGLRKVTSIYPAGSVVDMKGKLSGEETHHGYLSEVELHVHEACTPLWAKTNASVVNKLGSIPHQKSGRLESGRLWHRSSSSSLDCISDNATMAELPNDISGNDWSRSFANANKGFVHNTTNSQNIRGQLKFVNGGDDLKLEAQLEPVDTVKNLKIRDPLSGYDNGIAVSSTDSTVRRCDGHCPYWFLRSRSAGTVSSRLTQCQVDSHCVRSAVLCQVPTWLGGAEVFGKAEVAEVT</sequence>
<evidence type="ECO:0000313" key="3">
    <source>
        <dbReference type="Proteomes" id="UP000287651"/>
    </source>
</evidence>
<dbReference type="PANTHER" id="PTHR13268">
    <property type="entry name" value="BREAST CARCINOMA AMPLIFIED SEQUENCE 3"/>
    <property type="match status" value="1"/>
</dbReference>
<proteinExistence type="predicted"/>
<name>A0A426XN09_ENSVE</name>
<dbReference type="Pfam" id="PF12490">
    <property type="entry name" value="BCAS3"/>
    <property type="match status" value="1"/>
</dbReference>
<dbReference type="InterPro" id="IPR045142">
    <property type="entry name" value="BCAS3-like"/>
</dbReference>
<dbReference type="GO" id="GO:0006914">
    <property type="term" value="P:autophagy"/>
    <property type="evidence" value="ECO:0007669"/>
    <property type="project" value="InterPro"/>
</dbReference>
<feature type="domain" description="BCAS3" evidence="1">
    <location>
        <begin position="200"/>
        <end position="301"/>
    </location>
</feature>
<dbReference type="InterPro" id="IPR022175">
    <property type="entry name" value="BCAS3_dom"/>
</dbReference>
<gene>
    <name evidence="2" type="ORF">B296_00044334</name>
</gene>
<accession>A0A426XN09</accession>
<organism evidence="2 3">
    <name type="scientific">Ensete ventricosum</name>
    <name type="common">Abyssinian banana</name>
    <name type="synonym">Musa ensete</name>
    <dbReference type="NCBI Taxonomy" id="4639"/>
    <lineage>
        <taxon>Eukaryota</taxon>
        <taxon>Viridiplantae</taxon>
        <taxon>Streptophyta</taxon>
        <taxon>Embryophyta</taxon>
        <taxon>Tracheophyta</taxon>
        <taxon>Spermatophyta</taxon>
        <taxon>Magnoliopsida</taxon>
        <taxon>Liliopsida</taxon>
        <taxon>Zingiberales</taxon>
        <taxon>Musaceae</taxon>
        <taxon>Ensete</taxon>
    </lineage>
</organism>
<dbReference type="PANTHER" id="PTHR13268:SF7">
    <property type="entry name" value="AUTOPHAGY-RELATED PROTEIN 18F"/>
    <property type="match status" value="1"/>
</dbReference>
<dbReference type="GO" id="GO:0005737">
    <property type="term" value="C:cytoplasm"/>
    <property type="evidence" value="ECO:0007669"/>
    <property type="project" value="TreeGrafter"/>
</dbReference>